<dbReference type="EMBL" id="JADHEI010000058">
    <property type="protein sequence ID" value="MBF2735973.1"/>
    <property type="molecule type" value="Genomic_DNA"/>
</dbReference>
<dbReference type="Proteomes" id="UP000604381">
    <property type="component" value="Unassembled WGS sequence"/>
</dbReference>
<gene>
    <name evidence="1" type="ORF">ISN26_07935</name>
</gene>
<organism evidence="1 2">
    <name type="scientific">Candidatus Amphirhobacter heronislandensis</name>
    <dbReference type="NCBI Taxonomy" id="1732024"/>
    <lineage>
        <taxon>Bacteria</taxon>
        <taxon>Pseudomonadati</taxon>
        <taxon>Pseudomonadota</taxon>
        <taxon>Gammaproteobacteria</taxon>
        <taxon>Candidatus Tethybacterales</taxon>
        <taxon>Candidatus Tethybacteraceae</taxon>
        <taxon>Candidatus Amphirhobacter</taxon>
    </lineage>
</organism>
<comment type="caution">
    <text evidence="1">The sequence shown here is derived from an EMBL/GenBank/DDBJ whole genome shotgun (WGS) entry which is preliminary data.</text>
</comment>
<evidence type="ECO:0000313" key="1">
    <source>
        <dbReference type="EMBL" id="MBF2735973.1"/>
    </source>
</evidence>
<evidence type="ECO:0000313" key="2">
    <source>
        <dbReference type="Proteomes" id="UP000604381"/>
    </source>
</evidence>
<keyword evidence="2" id="KW-1185">Reference proteome</keyword>
<dbReference type="AlphaFoldDB" id="A0A930UEB5"/>
<proteinExistence type="predicted"/>
<reference evidence="1" key="1">
    <citation type="submission" date="2020-10" db="EMBL/GenBank/DDBJ databases">
        <title>An improved Amphimedon queenslandica hologenome assembly reveals how three proteobacterial symbionts can extend the metabolic phenotypic of their marine sponge host.</title>
        <authorList>
            <person name="Degnan B."/>
            <person name="Degnan S."/>
            <person name="Xiang X."/>
        </authorList>
    </citation>
    <scope>NUCLEOTIDE SEQUENCE</scope>
    <source>
        <strain evidence="1">AqS2</strain>
    </source>
</reference>
<sequence length="341" mass="36772">MAAQEQGPAPELEGPRRGMALALAGLHAHFAAKLFSSQIQETVTPMTLACINGMMRKRGVIPAKEIERFWKAKGGKKVLYAQERIKIVEDGAAQVGEAMGRLVLEILAAGGGVALSGRGADRARTLVQRLAKGGPVFLKDEYSKMSEGCDPEAFSTTEDIKRALRRAREGKVPLGPADIDDPKRAAVLTAGFFFACFAKSWTYIIGSEISTPLLGQYQKVLCAEGLTTPERLIKLWTEEEDVQETMEGLTRECLGDAGETIGDCIVRLCIDVIDDGGADGAPLTPAAAARAEEFLARMGAENKAFSDEEAERMDGGWHQEIPRDGKEVQAAMAKIVRAQAH</sequence>
<name>A0A930UEB5_9GAMM</name>
<protein>
    <submittedName>
        <fullName evidence="1">Uncharacterized protein</fullName>
    </submittedName>
</protein>
<accession>A0A930UEB5</accession>